<proteinExistence type="predicted"/>
<organism evidence="1 2">
    <name type="scientific">Cirrhinus mrigala</name>
    <name type="common">Mrigala</name>
    <dbReference type="NCBI Taxonomy" id="683832"/>
    <lineage>
        <taxon>Eukaryota</taxon>
        <taxon>Metazoa</taxon>
        <taxon>Chordata</taxon>
        <taxon>Craniata</taxon>
        <taxon>Vertebrata</taxon>
        <taxon>Euteleostomi</taxon>
        <taxon>Actinopterygii</taxon>
        <taxon>Neopterygii</taxon>
        <taxon>Teleostei</taxon>
        <taxon>Ostariophysi</taxon>
        <taxon>Cypriniformes</taxon>
        <taxon>Cyprinidae</taxon>
        <taxon>Labeoninae</taxon>
        <taxon>Labeonini</taxon>
        <taxon>Cirrhinus</taxon>
    </lineage>
</organism>
<keyword evidence="2" id="KW-1185">Reference proteome</keyword>
<feature type="non-terminal residue" evidence="1">
    <location>
        <position position="1"/>
    </location>
</feature>
<comment type="caution">
    <text evidence="1">The sequence shown here is derived from an EMBL/GenBank/DDBJ whole genome shotgun (WGS) entry which is preliminary data.</text>
</comment>
<evidence type="ECO:0000313" key="1">
    <source>
        <dbReference type="EMBL" id="KAL0187934.1"/>
    </source>
</evidence>
<evidence type="ECO:0000313" key="2">
    <source>
        <dbReference type="Proteomes" id="UP001529510"/>
    </source>
</evidence>
<sequence length="206" mass="23280">KDCDAMSYSLSSATPNTILAAIETRGNDLKRLIEDTKLSINTRLDALDAVLTNLQSKQSGVKKKAEELEVAMTGCDSRLDEVKRICEELRSDIRFLCAKVNDLEGYSRRLNLKFVGIKKGAEQGHPTEFVTGLISTLFGQDKFPKPVKVIRAHRSLQPKPTEDERPRLIIAKLHHDHDKDLILRLSRDNAPLYYMDYTAEVASKRL</sequence>
<dbReference type="Proteomes" id="UP001529510">
    <property type="component" value="Unassembled WGS sequence"/>
</dbReference>
<accession>A0ABD0QP46</accession>
<reference evidence="1 2" key="1">
    <citation type="submission" date="2024-05" db="EMBL/GenBank/DDBJ databases">
        <title>Genome sequencing and assembly of Indian major carp, Cirrhinus mrigala (Hamilton, 1822).</title>
        <authorList>
            <person name="Mohindra V."/>
            <person name="Chowdhury L.M."/>
            <person name="Lal K."/>
            <person name="Jena J.K."/>
        </authorList>
    </citation>
    <scope>NUCLEOTIDE SEQUENCE [LARGE SCALE GENOMIC DNA]</scope>
    <source>
        <strain evidence="1">CM1030</strain>
        <tissue evidence="1">Blood</tissue>
    </source>
</reference>
<dbReference type="InterPro" id="IPR004244">
    <property type="entry name" value="Transposase_22"/>
</dbReference>
<dbReference type="Gene3D" id="3.30.70.1820">
    <property type="entry name" value="L1 transposable element, RRM domain"/>
    <property type="match status" value="1"/>
</dbReference>
<dbReference type="EMBL" id="JAMKFB020000007">
    <property type="protein sequence ID" value="KAL0187934.1"/>
    <property type="molecule type" value="Genomic_DNA"/>
</dbReference>
<feature type="non-terminal residue" evidence="1">
    <location>
        <position position="206"/>
    </location>
</feature>
<dbReference type="AlphaFoldDB" id="A0ABD0QP46"/>
<gene>
    <name evidence="1" type="ORF">M9458_015033</name>
</gene>
<dbReference type="PANTHER" id="PTHR11505">
    <property type="entry name" value="L1 TRANSPOSABLE ELEMENT-RELATED"/>
    <property type="match status" value="1"/>
</dbReference>
<protein>
    <recommendedName>
        <fullName evidence="3">Transposase</fullName>
    </recommendedName>
</protein>
<evidence type="ECO:0008006" key="3">
    <source>
        <dbReference type="Google" id="ProtNLM"/>
    </source>
</evidence>
<name>A0ABD0QP46_CIRMR</name>